<organism evidence="6 7">
    <name type="scientific">Actibacterium mucosum KCTC 23349</name>
    <dbReference type="NCBI Taxonomy" id="1454373"/>
    <lineage>
        <taxon>Bacteria</taxon>
        <taxon>Pseudomonadati</taxon>
        <taxon>Pseudomonadota</taxon>
        <taxon>Alphaproteobacteria</taxon>
        <taxon>Rhodobacterales</taxon>
        <taxon>Roseobacteraceae</taxon>
        <taxon>Actibacterium</taxon>
    </lineage>
</organism>
<dbReference type="STRING" id="1454373.ACMU_18185"/>
<keyword evidence="2" id="KW-0238">DNA-binding</keyword>
<feature type="domain" description="HTH araC/xylS-type" evidence="5">
    <location>
        <begin position="193"/>
        <end position="291"/>
    </location>
</feature>
<dbReference type="SUPFAM" id="SSF46689">
    <property type="entry name" value="Homeodomain-like"/>
    <property type="match status" value="2"/>
</dbReference>
<dbReference type="InterPro" id="IPR009057">
    <property type="entry name" value="Homeodomain-like_sf"/>
</dbReference>
<dbReference type="InterPro" id="IPR018060">
    <property type="entry name" value="HTH_AraC"/>
</dbReference>
<dbReference type="OrthoDB" id="9802263at2"/>
<feature type="region of interest" description="Disordered" evidence="4">
    <location>
        <begin position="278"/>
        <end position="297"/>
    </location>
</feature>
<proteinExistence type="predicted"/>
<evidence type="ECO:0000259" key="5">
    <source>
        <dbReference type="PROSITE" id="PS01124"/>
    </source>
</evidence>
<dbReference type="InterPro" id="IPR009594">
    <property type="entry name" value="Tscrpt_reg_HTH_AraC_N"/>
</dbReference>
<dbReference type="Pfam" id="PF06719">
    <property type="entry name" value="AraC_N"/>
    <property type="match status" value="1"/>
</dbReference>
<dbReference type="Gene3D" id="1.10.10.60">
    <property type="entry name" value="Homeodomain-like"/>
    <property type="match status" value="2"/>
</dbReference>
<keyword evidence="1" id="KW-0805">Transcription regulation</keyword>
<evidence type="ECO:0000256" key="2">
    <source>
        <dbReference type="ARBA" id="ARBA00023125"/>
    </source>
</evidence>
<reference evidence="6 7" key="1">
    <citation type="submission" date="2014-03" db="EMBL/GenBank/DDBJ databases">
        <title>Draft Genome Sequence of Actibacterium mucosum KCTC 23349, a Marine Alphaproteobacterium with Complex Ionic Requirements Isolated from Mediterranean Seawater at Malvarrosa Beach, Valencia, Spain.</title>
        <authorList>
            <person name="Arahal D.R."/>
            <person name="Shao Z."/>
            <person name="Lai Q."/>
            <person name="Pujalte M.J."/>
        </authorList>
    </citation>
    <scope>NUCLEOTIDE SEQUENCE [LARGE SCALE GENOMIC DNA]</scope>
    <source>
        <strain evidence="6 7">KCTC 23349</strain>
    </source>
</reference>
<evidence type="ECO:0000256" key="4">
    <source>
        <dbReference type="SAM" id="MobiDB-lite"/>
    </source>
</evidence>
<comment type="caution">
    <text evidence="6">The sequence shown here is derived from an EMBL/GenBank/DDBJ whole genome shotgun (WGS) entry which is preliminary data.</text>
</comment>
<dbReference type="RefSeq" id="WP_035261791.1">
    <property type="nucleotide sequence ID" value="NZ_JFKE01000008.1"/>
</dbReference>
<accession>A0A037ZE12</accession>
<dbReference type="PANTHER" id="PTHR43436:SF1">
    <property type="entry name" value="TRANSCRIPTIONAL REGULATORY PROTEIN"/>
    <property type="match status" value="1"/>
</dbReference>
<keyword evidence="3" id="KW-0804">Transcription</keyword>
<keyword evidence="7" id="KW-1185">Reference proteome</keyword>
<sequence length="297" mass="32327">MVPENLIQDVFDHVAAQGALDVGCPLGVEGFYAVANQQVTDCTAQIYEPIMVLVLQGSKEAQFGDRMIRYSAGDTLIVSHAVPVEAAVVEASAEMPYVALVLLLDTALLRTLIGEIDSVAQDLEASHALDVDAADMALVDAVARLFQISTDPVEARALAPLVLREIHFRLLRQRHGGMLRQLMELDSPASRISKTLSTIRANYKATIPVADLAAETGMSLSAFHEHFKLVTATTPLQYQKELRLLEARRLLLTGKMSVASTAYEVGYESPTQFSREYSRKFGLSPSSQKPATAQAAR</sequence>
<dbReference type="AlphaFoldDB" id="A0A037ZE12"/>
<dbReference type="GO" id="GO:0043565">
    <property type="term" value="F:sequence-specific DNA binding"/>
    <property type="evidence" value="ECO:0007669"/>
    <property type="project" value="InterPro"/>
</dbReference>
<dbReference type="SMART" id="SM00342">
    <property type="entry name" value="HTH_ARAC"/>
    <property type="match status" value="1"/>
</dbReference>
<dbReference type="Proteomes" id="UP000026249">
    <property type="component" value="Unassembled WGS sequence"/>
</dbReference>
<name>A0A037ZE12_9RHOB</name>
<dbReference type="PROSITE" id="PS00041">
    <property type="entry name" value="HTH_ARAC_FAMILY_1"/>
    <property type="match status" value="1"/>
</dbReference>
<gene>
    <name evidence="6" type="ORF">ACMU_18185</name>
</gene>
<dbReference type="EMBL" id="JFKE01000008">
    <property type="protein sequence ID" value="KAJ54357.1"/>
    <property type="molecule type" value="Genomic_DNA"/>
</dbReference>
<dbReference type="Pfam" id="PF12833">
    <property type="entry name" value="HTH_18"/>
    <property type="match status" value="1"/>
</dbReference>
<evidence type="ECO:0000256" key="3">
    <source>
        <dbReference type="ARBA" id="ARBA00023163"/>
    </source>
</evidence>
<dbReference type="InterPro" id="IPR018062">
    <property type="entry name" value="HTH_AraC-typ_CS"/>
</dbReference>
<protein>
    <submittedName>
        <fullName evidence="6">AraC family transcriptional regulator</fullName>
    </submittedName>
</protein>
<evidence type="ECO:0000313" key="7">
    <source>
        <dbReference type="Proteomes" id="UP000026249"/>
    </source>
</evidence>
<evidence type="ECO:0000256" key="1">
    <source>
        <dbReference type="ARBA" id="ARBA00023015"/>
    </source>
</evidence>
<evidence type="ECO:0000313" key="6">
    <source>
        <dbReference type="EMBL" id="KAJ54357.1"/>
    </source>
</evidence>
<dbReference type="GO" id="GO:0003700">
    <property type="term" value="F:DNA-binding transcription factor activity"/>
    <property type="evidence" value="ECO:0007669"/>
    <property type="project" value="InterPro"/>
</dbReference>
<dbReference type="PANTHER" id="PTHR43436">
    <property type="entry name" value="ARAC-FAMILY TRANSCRIPTIONAL REGULATOR"/>
    <property type="match status" value="1"/>
</dbReference>
<dbReference type="PROSITE" id="PS01124">
    <property type="entry name" value="HTH_ARAC_FAMILY_2"/>
    <property type="match status" value="1"/>
</dbReference>